<name>A0ABN5IC38_9ACTN</name>
<dbReference type="Gene3D" id="3.30.1490.70">
    <property type="match status" value="1"/>
</dbReference>
<proteinExistence type="predicted"/>
<evidence type="ECO:0000313" key="2">
    <source>
        <dbReference type="EMBL" id="AVH60755.1"/>
    </source>
</evidence>
<accession>A0ABN5IC38</accession>
<dbReference type="EMBL" id="CP026652">
    <property type="protein sequence ID" value="AVH60755.1"/>
    <property type="molecule type" value="Genomic_DNA"/>
</dbReference>
<dbReference type="PROSITE" id="PS50160">
    <property type="entry name" value="DNA_LIGASE_A3"/>
    <property type="match status" value="1"/>
</dbReference>
<reference evidence="2 3" key="1">
    <citation type="submission" date="2018-02" db="EMBL/GenBank/DDBJ databases">
        <title>Complete genome sequence of Streptomyces dengpaensis, the producer of angucyclines.</title>
        <authorList>
            <person name="Yumei L."/>
        </authorList>
    </citation>
    <scope>NUCLEOTIDE SEQUENCE [LARGE SCALE GENOMIC DNA]</scope>
    <source>
        <strain evidence="2 3">XZHG99</strain>
    </source>
</reference>
<dbReference type="Proteomes" id="UP000238413">
    <property type="component" value="Chromosome"/>
</dbReference>
<dbReference type="InterPro" id="IPR012310">
    <property type="entry name" value="DNA_ligase_ATP-dep_cent"/>
</dbReference>
<dbReference type="SUPFAM" id="SSF56091">
    <property type="entry name" value="DNA ligase/mRNA capping enzyme, catalytic domain"/>
    <property type="match status" value="1"/>
</dbReference>
<protein>
    <recommendedName>
        <fullName evidence="1">ATP-dependent DNA ligase family profile domain-containing protein</fullName>
    </recommendedName>
</protein>
<evidence type="ECO:0000259" key="1">
    <source>
        <dbReference type="PROSITE" id="PS50160"/>
    </source>
</evidence>
<sequence length="53" mass="5623">MPAALPALAAQALQQSLEEGFDGVVAKRLASTYLPGRRTRDWIKIKPLGASGT</sequence>
<evidence type="ECO:0000313" key="3">
    <source>
        <dbReference type="Proteomes" id="UP000238413"/>
    </source>
</evidence>
<gene>
    <name evidence="2" type="ORF">C4B68_39000</name>
</gene>
<dbReference type="Pfam" id="PF01068">
    <property type="entry name" value="DNA_ligase_A_M"/>
    <property type="match status" value="1"/>
</dbReference>
<organism evidence="2 3">
    <name type="scientific">Streptomyces dengpaensis</name>
    <dbReference type="NCBI Taxonomy" id="2049881"/>
    <lineage>
        <taxon>Bacteria</taxon>
        <taxon>Bacillati</taxon>
        <taxon>Actinomycetota</taxon>
        <taxon>Actinomycetes</taxon>
        <taxon>Kitasatosporales</taxon>
        <taxon>Streptomycetaceae</taxon>
        <taxon>Streptomyces</taxon>
    </lineage>
</organism>
<keyword evidence="3" id="KW-1185">Reference proteome</keyword>
<feature type="domain" description="ATP-dependent DNA ligase family profile" evidence="1">
    <location>
        <begin position="11"/>
        <end position="53"/>
    </location>
</feature>